<dbReference type="SUPFAM" id="SSF54427">
    <property type="entry name" value="NTF2-like"/>
    <property type="match status" value="2"/>
</dbReference>
<dbReference type="PANTHER" id="PTHR38436">
    <property type="entry name" value="POLYKETIDE CYCLASE SNOAL-LIKE DOMAIN"/>
    <property type="match status" value="1"/>
</dbReference>
<dbReference type="Pfam" id="PF07366">
    <property type="entry name" value="SnoaL"/>
    <property type="match status" value="1"/>
</dbReference>
<dbReference type="InterPro" id="IPR009959">
    <property type="entry name" value="Cyclase_SnoaL-like"/>
</dbReference>
<reference evidence="1 2" key="1">
    <citation type="submission" date="2019-07" db="EMBL/GenBank/DDBJ databases">
        <title>Genomic Encyclopedia of Archaeal and Bacterial Type Strains, Phase II (KMG-II): from individual species to whole genera.</title>
        <authorList>
            <person name="Goeker M."/>
        </authorList>
    </citation>
    <scope>NUCLEOTIDE SEQUENCE [LARGE SCALE GENOMIC DNA]</scope>
    <source>
        <strain evidence="1 2">ATCC BAA-252</strain>
    </source>
</reference>
<dbReference type="PANTHER" id="PTHR38436:SF1">
    <property type="entry name" value="ESTER CYCLASE"/>
    <property type="match status" value="1"/>
</dbReference>
<dbReference type="EMBL" id="VLLF01000001">
    <property type="protein sequence ID" value="TWI93119.1"/>
    <property type="molecule type" value="Genomic_DNA"/>
</dbReference>
<evidence type="ECO:0000313" key="1">
    <source>
        <dbReference type="EMBL" id="TWI93119.1"/>
    </source>
</evidence>
<sequence>MQYYHFFPVFPVESNKMTDFRKTPHRFLNSIFTVAPSEAELLVDTSLTEDAVWNVSFPVETLMGRDSIVRDFIEPLRQGLSHMRRRDEIFIGGPNRRAPGGHWVASVCHYVGNFDAPLFGLKPSGHLAFLRSGEFYRIEPDGRISEAKIALDLIDLMRQCGRMPLPRMLGTEMLFPGPATHDGVLPVDQGDGEKTLDLCEAMLADLKVFDPETFTSKGQTGEAGYWHEDMLWYGPGGIGANYRWSGFEKDHRASFLTAFPDRVGGNHYCRIGDGKYAAVSGWPSMTMTHQGDYLGVEASGKPLTLRVMDFYRCAHGKIMENWVLLDYLDLFRQMGRDLISEANARTPD</sequence>
<name>A0A562THH2_9HYPH</name>
<gene>
    <name evidence="1" type="ORF">JM93_00674</name>
</gene>
<comment type="caution">
    <text evidence="1">The sequence shown here is derived from an EMBL/GenBank/DDBJ whole genome shotgun (WGS) entry which is preliminary data.</text>
</comment>
<organism evidence="1 2">
    <name type="scientific">Roseibium hamelinense</name>
    <dbReference type="NCBI Taxonomy" id="150831"/>
    <lineage>
        <taxon>Bacteria</taxon>
        <taxon>Pseudomonadati</taxon>
        <taxon>Pseudomonadota</taxon>
        <taxon>Alphaproteobacteria</taxon>
        <taxon>Hyphomicrobiales</taxon>
        <taxon>Stappiaceae</taxon>
        <taxon>Roseibium</taxon>
    </lineage>
</organism>
<protein>
    <submittedName>
        <fullName evidence="1">SnoaL-like polyketide cyclase</fullName>
    </submittedName>
</protein>
<dbReference type="Gene3D" id="3.10.450.50">
    <property type="match status" value="2"/>
</dbReference>
<dbReference type="AlphaFoldDB" id="A0A562THH2"/>
<dbReference type="Proteomes" id="UP000320593">
    <property type="component" value="Unassembled WGS sequence"/>
</dbReference>
<evidence type="ECO:0000313" key="2">
    <source>
        <dbReference type="Proteomes" id="UP000320593"/>
    </source>
</evidence>
<dbReference type="GO" id="GO:0030638">
    <property type="term" value="P:polyketide metabolic process"/>
    <property type="evidence" value="ECO:0007669"/>
    <property type="project" value="InterPro"/>
</dbReference>
<dbReference type="InterPro" id="IPR032710">
    <property type="entry name" value="NTF2-like_dom_sf"/>
</dbReference>
<proteinExistence type="predicted"/>
<keyword evidence="2" id="KW-1185">Reference proteome</keyword>
<accession>A0A562THH2</accession>